<dbReference type="RefSeq" id="WP_062798801.1">
    <property type="nucleotide sequence ID" value="NZ_CP014844.1"/>
</dbReference>
<reference evidence="1 2" key="1">
    <citation type="submission" date="2016-03" db="EMBL/GenBank/DDBJ databases">
        <title>Complete genome sequence of a novel chlorpyrifos degrading bacterium, Cupriavidus nantongensis sp. X1.</title>
        <authorList>
            <person name="Fang L."/>
        </authorList>
    </citation>
    <scope>NUCLEOTIDE SEQUENCE [LARGE SCALE GENOMIC DNA]</scope>
    <source>
        <strain evidence="1 2">X1</strain>
    </source>
</reference>
<keyword evidence="2" id="KW-1185">Reference proteome</keyword>
<evidence type="ECO:0008006" key="3">
    <source>
        <dbReference type="Google" id="ProtNLM"/>
    </source>
</evidence>
<name>A0A142JIV5_9BURK</name>
<evidence type="ECO:0000313" key="2">
    <source>
        <dbReference type="Proteomes" id="UP000075238"/>
    </source>
</evidence>
<sequence length="108" mass="11680">MDTELQAELDACLGAAEKVLDGLPEPLSDGAKVDPAVRARIQWIQRQLSNMTAKLKAMQEDMEAGVSLNEMGFADPQEMLDLLNDMSIQIAQLKAMSLALGRSLGHGL</sequence>
<accession>A0A142JIV5</accession>
<evidence type="ECO:0000313" key="1">
    <source>
        <dbReference type="EMBL" id="AMR78017.1"/>
    </source>
</evidence>
<protein>
    <recommendedName>
        <fullName evidence="3">Chemotaxis protein</fullName>
    </recommendedName>
</protein>
<dbReference type="AlphaFoldDB" id="A0A142JIV5"/>
<gene>
    <name evidence="1" type="ORF">A2G96_09830</name>
</gene>
<dbReference type="STRING" id="1796606.A2G96_09830"/>
<organism evidence="1 2">
    <name type="scientific">Cupriavidus nantongensis</name>
    <dbReference type="NCBI Taxonomy" id="1796606"/>
    <lineage>
        <taxon>Bacteria</taxon>
        <taxon>Pseudomonadati</taxon>
        <taxon>Pseudomonadota</taxon>
        <taxon>Betaproteobacteria</taxon>
        <taxon>Burkholderiales</taxon>
        <taxon>Burkholderiaceae</taxon>
        <taxon>Cupriavidus</taxon>
    </lineage>
</organism>
<proteinExistence type="predicted"/>
<dbReference type="OrthoDB" id="9961341at2"/>
<dbReference type="KEGG" id="cnan:A2G96_09830"/>
<dbReference type="Proteomes" id="UP000075238">
    <property type="component" value="Chromosome 1"/>
</dbReference>
<dbReference type="EMBL" id="CP014844">
    <property type="protein sequence ID" value="AMR78017.1"/>
    <property type="molecule type" value="Genomic_DNA"/>
</dbReference>